<protein>
    <submittedName>
        <fullName evidence="1">Uncharacterized protein</fullName>
    </submittedName>
</protein>
<evidence type="ECO:0000313" key="2">
    <source>
        <dbReference type="Proteomes" id="UP000237105"/>
    </source>
</evidence>
<gene>
    <name evidence="1" type="ORF">PanWU01x14_018910</name>
</gene>
<organism evidence="1 2">
    <name type="scientific">Parasponia andersonii</name>
    <name type="common">Sponia andersonii</name>
    <dbReference type="NCBI Taxonomy" id="3476"/>
    <lineage>
        <taxon>Eukaryota</taxon>
        <taxon>Viridiplantae</taxon>
        <taxon>Streptophyta</taxon>
        <taxon>Embryophyta</taxon>
        <taxon>Tracheophyta</taxon>
        <taxon>Spermatophyta</taxon>
        <taxon>Magnoliopsida</taxon>
        <taxon>eudicotyledons</taxon>
        <taxon>Gunneridae</taxon>
        <taxon>Pentapetalae</taxon>
        <taxon>rosids</taxon>
        <taxon>fabids</taxon>
        <taxon>Rosales</taxon>
        <taxon>Cannabaceae</taxon>
        <taxon>Parasponia</taxon>
    </lineage>
</organism>
<name>A0A2P5DZE6_PARAD</name>
<keyword evidence="2" id="KW-1185">Reference proteome</keyword>
<sequence>MGLCTNGDEMSTPVWWVRFSELVRLIVMAFDAFYNRSGESPNSFRVEQLGSNNLFLLSFGNREERQRVLAGDPWSFENQLLSLVKPQGLVEISTMNFNLVPFWIHILNILIASLTERCARFVSGEVDVKAEGVFEEEIGAAALKRLRYGSWLRAPISSIRPRTDLNSGRDVPNANPGSSMGVVKETASVFQVREHSLNENREIEEELEVYGVSTVEQLARRKEMEM</sequence>
<dbReference type="Proteomes" id="UP000237105">
    <property type="component" value="Unassembled WGS sequence"/>
</dbReference>
<accession>A0A2P5DZE6</accession>
<dbReference type="AlphaFoldDB" id="A0A2P5DZE6"/>
<dbReference type="OrthoDB" id="1695837at2759"/>
<evidence type="ECO:0000313" key="1">
    <source>
        <dbReference type="EMBL" id="PON78633.1"/>
    </source>
</evidence>
<comment type="caution">
    <text evidence="1">The sequence shown here is derived from an EMBL/GenBank/DDBJ whole genome shotgun (WGS) entry which is preliminary data.</text>
</comment>
<dbReference type="EMBL" id="JXTB01000008">
    <property type="protein sequence ID" value="PON78633.1"/>
    <property type="molecule type" value="Genomic_DNA"/>
</dbReference>
<proteinExistence type="predicted"/>
<feature type="non-terminal residue" evidence="1">
    <location>
        <position position="226"/>
    </location>
</feature>
<reference evidence="2" key="1">
    <citation type="submission" date="2016-06" db="EMBL/GenBank/DDBJ databases">
        <title>Parallel loss of symbiosis genes in relatives of nitrogen-fixing non-legume Parasponia.</title>
        <authorList>
            <person name="Van Velzen R."/>
            <person name="Holmer R."/>
            <person name="Bu F."/>
            <person name="Rutten L."/>
            <person name="Van Zeijl A."/>
            <person name="Liu W."/>
            <person name="Santuari L."/>
            <person name="Cao Q."/>
            <person name="Sharma T."/>
            <person name="Shen D."/>
            <person name="Roswanjaya Y."/>
            <person name="Wardhani T."/>
            <person name="Kalhor M.S."/>
            <person name="Jansen J."/>
            <person name="Van den Hoogen J."/>
            <person name="Gungor B."/>
            <person name="Hartog M."/>
            <person name="Hontelez J."/>
            <person name="Verver J."/>
            <person name="Yang W.-C."/>
            <person name="Schijlen E."/>
            <person name="Repin R."/>
            <person name="Schilthuizen M."/>
            <person name="Schranz E."/>
            <person name="Heidstra R."/>
            <person name="Miyata K."/>
            <person name="Fedorova E."/>
            <person name="Kohlen W."/>
            <person name="Bisseling T."/>
            <person name="Smit S."/>
            <person name="Geurts R."/>
        </authorList>
    </citation>
    <scope>NUCLEOTIDE SEQUENCE [LARGE SCALE GENOMIC DNA]</scope>
    <source>
        <strain evidence="2">cv. WU1-14</strain>
    </source>
</reference>